<dbReference type="EMBL" id="MNCJ02000330">
    <property type="protein sequence ID" value="KAF5764115.1"/>
    <property type="molecule type" value="Genomic_DNA"/>
</dbReference>
<dbReference type="SMR" id="A0A251S7Q0"/>
<dbReference type="PROSITE" id="PS51752">
    <property type="entry name" value="JACALIN_LECTIN"/>
    <property type="match status" value="1"/>
</dbReference>
<organism evidence="5 6">
    <name type="scientific">Helianthus annuus</name>
    <name type="common">Common sunflower</name>
    <dbReference type="NCBI Taxonomy" id="4232"/>
    <lineage>
        <taxon>Eukaryota</taxon>
        <taxon>Viridiplantae</taxon>
        <taxon>Streptophyta</taxon>
        <taxon>Embryophyta</taxon>
        <taxon>Tracheophyta</taxon>
        <taxon>Spermatophyta</taxon>
        <taxon>Magnoliopsida</taxon>
        <taxon>eudicotyledons</taxon>
        <taxon>Gunneridae</taxon>
        <taxon>Pentapetalae</taxon>
        <taxon>asterids</taxon>
        <taxon>campanulids</taxon>
        <taxon>Asterales</taxon>
        <taxon>Asteraceae</taxon>
        <taxon>Asteroideae</taxon>
        <taxon>Heliantheae alliance</taxon>
        <taxon>Heliantheae</taxon>
        <taxon>Helianthus</taxon>
    </lineage>
</organism>
<evidence type="ECO:0000259" key="3">
    <source>
        <dbReference type="PROSITE" id="PS51752"/>
    </source>
</evidence>
<evidence type="ECO:0000256" key="1">
    <source>
        <dbReference type="ARBA" id="ARBA00006568"/>
    </source>
</evidence>
<evidence type="ECO:0000313" key="4">
    <source>
        <dbReference type="EMBL" id="KAF5764115.1"/>
    </source>
</evidence>
<reference evidence="5" key="2">
    <citation type="submission" date="2017-02" db="EMBL/GenBank/DDBJ databases">
        <title>Sunflower complete genome.</title>
        <authorList>
            <person name="Langlade N."/>
            <person name="Munos S."/>
        </authorList>
    </citation>
    <scope>NUCLEOTIDE SEQUENCE [LARGE SCALE GENOMIC DNA]</scope>
    <source>
        <tissue evidence="5">Leaves</tissue>
    </source>
</reference>
<keyword evidence="6" id="KW-1185">Reference proteome</keyword>
<proteinExistence type="inferred from homology"/>
<dbReference type="Pfam" id="PF01419">
    <property type="entry name" value="Jacalin"/>
    <property type="match status" value="1"/>
</dbReference>
<feature type="domain" description="Jacalin-type lectin" evidence="3">
    <location>
        <begin position="7"/>
        <end position="153"/>
    </location>
</feature>
<accession>A0A251S7Q0</accession>
<dbReference type="Proteomes" id="UP000215914">
    <property type="component" value="Chromosome 15"/>
</dbReference>
<dbReference type="CDD" id="cd09612">
    <property type="entry name" value="Jacalin"/>
    <property type="match status" value="1"/>
</dbReference>
<dbReference type="AlphaFoldDB" id="A0A251S7Q0"/>
<dbReference type="OrthoDB" id="581739at2759"/>
<dbReference type="InterPro" id="IPR036404">
    <property type="entry name" value="Jacalin-like_lectin_dom_sf"/>
</dbReference>
<dbReference type="Gene3D" id="2.100.10.30">
    <property type="entry name" value="Jacalin-like lectin domain"/>
    <property type="match status" value="1"/>
</dbReference>
<keyword evidence="2 5" id="KW-0430">Lectin</keyword>
<dbReference type="SMART" id="SM00915">
    <property type="entry name" value="Jacalin"/>
    <property type="match status" value="1"/>
</dbReference>
<evidence type="ECO:0000256" key="2">
    <source>
        <dbReference type="ARBA" id="ARBA00022734"/>
    </source>
</evidence>
<comment type="similarity">
    <text evidence="1">Belongs to the jacalin lectin family.</text>
</comment>
<dbReference type="EMBL" id="CM007904">
    <property type="protein sequence ID" value="OTF94867.1"/>
    <property type="molecule type" value="Genomic_DNA"/>
</dbReference>
<dbReference type="GO" id="GO:0030246">
    <property type="term" value="F:carbohydrate binding"/>
    <property type="evidence" value="ECO:0007669"/>
    <property type="project" value="UniProtKB-KW"/>
</dbReference>
<dbReference type="OMA" id="GAENECV"/>
<protein>
    <submittedName>
        <fullName evidence="4 5">Jacalin-like lectin domain-containing protein</fullName>
    </submittedName>
</protein>
<dbReference type="InterPro" id="IPR033734">
    <property type="entry name" value="Jacalin-like_lectin_dom_plant"/>
</dbReference>
<evidence type="ECO:0000313" key="6">
    <source>
        <dbReference type="Proteomes" id="UP000215914"/>
    </source>
</evidence>
<reference evidence="4 6" key="1">
    <citation type="journal article" date="2017" name="Nature">
        <title>The sunflower genome provides insights into oil metabolism, flowering and Asterid evolution.</title>
        <authorList>
            <person name="Badouin H."/>
            <person name="Gouzy J."/>
            <person name="Grassa C.J."/>
            <person name="Murat F."/>
            <person name="Staton S.E."/>
            <person name="Cottret L."/>
            <person name="Lelandais-Briere C."/>
            <person name="Owens G.L."/>
            <person name="Carrere S."/>
            <person name="Mayjonade B."/>
            <person name="Legrand L."/>
            <person name="Gill N."/>
            <person name="Kane N.C."/>
            <person name="Bowers J.E."/>
            <person name="Hubner S."/>
            <person name="Bellec A."/>
            <person name="Berard A."/>
            <person name="Berges H."/>
            <person name="Blanchet N."/>
            <person name="Boniface M.C."/>
            <person name="Brunel D."/>
            <person name="Catrice O."/>
            <person name="Chaidir N."/>
            <person name="Claudel C."/>
            <person name="Donnadieu C."/>
            <person name="Faraut T."/>
            <person name="Fievet G."/>
            <person name="Helmstetter N."/>
            <person name="King M."/>
            <person name="Knapp S.J."/>
            <person name="Lai Z."/>
            <person name="Le Paslier M.C."/>
            <person name="Lippi Y."/>
            <person name="Lorenzon L."/>
            <person name="Mandel J.R."/>
            <person name="Marage G."/>
            <person name="Marchand G."/>
            <person name="Marquand E."/>
            <person name="Bret-Mestries E."/>
            <person name="Morien E."/>
            <person name="Nambeesan S."/>
            <person name="Nguyen T."/>
            <person name="Pegot-Espagnet P."/>
            <person name="Pouilly N."/>
            <person name="Raftis F."/>
            <person name="Sallet E."/>
            <person name="Schiex T."/>
            <person name="Thomas J."/>
            <person name="Vandecasteele C."/>
            <person name="Vares D."/>
            <person name="Vear F."/>
            <person name="Vautrin S."/>
            <person name="Crespi M."/>
            <person name="Mangin B."/>
            <person name="Burke J.M."/>
            <person name="Salse J."/>
            <person name="Munos S."/>
            <person name="Vincourt P."/>
            <person name="Rieseberg L.H."/>
            <person name="Langlade N.B."/>
        </authorList>
    </citation>
    <scope>NUCLEOTIDE SEQUENCE [LARGE SCALE GENOMIC DNA]</scope>
    <source>
        <strain evidence="6">cv. SF193</strain>
        <tissue evidence="4">Leaves</tissue>
    </source>
</reference>
<evidence type="ECO:0000313" key="5">
    <source>
        <dbReference type="EMBL" id="OTF94867.1"/>
    </source>
</evidence>
<name>A0A251S7Q0_HELAN</name>
<reference evidence="4" key="3">
    <citation type="submission" date="2020-06" db="EMBL/GenBank/DDBJ databases">
        <title>Helianthus annuus Genome sequencing and assembly Release 2.</title>
        <authorList>
            <person name="Gouzy J."/>
            <person name="Langlade N."/>
            <person name="Munos S."/>
        </authorList>
    </citation>
    <scope>NUCLEOTIDE SEQUENCE</scope>
    <source>
        <tissue evidence="4">Leaves</tissue>
    </source>
</reference>
<dbReference type="PANTHER" id="PTHR46506">
    <property type="entry name" value="OS05G0143600 PROTEIN"/>
    <property type="match status" value="1"/>
</dbReference>
<gene>
    <name evidence="5" type="ORF">HannXRQ_Chr15g0476781</name>
    <name evidence="4" type="ORF">HanXRQr2_Chr15g0688281</name>
</gene>
<dbReference type="InParanoid" id="A0A251S7Q0"/>
<dbReference type="SUPFAM" id="SSF51101">
    <property type="entry name" value="Mannose-binding lectins"/>
    <property type="match status" value="1"/>
</dbReference>
<dbReference type="Gramene" id="mRNA:HanXRQr2_Chr15g0688281">
    <property type="protein sequence ID" value="mRNA:HanXRQr2_Chr15g0688281"/>
    <property type="gene ID" value="HanXRQr2_Chr15g0688281"/>
</dbReference>
<sequence length="154" mass="16542">MAAPKKHVQVGPWGGTGGSYSYEFKPDAKITNIYIKTGGQGGCIDSIRFGYFPTGSSQESQSPKYGGEGGHLSETMYIEADEELVELSGTIGSYNNYTVITSLCFRTNRKSCSFGSESGTKFSLPVKNTDTKFVGFHGTYGGYLDSIGAILEPK</sequence>
<dbReference type="InterPro" id="IPR001229">
    <property type="entry name" value="Jacalin-like_lectin_dom"/>
</dbReference>